<accession>A0ABU6ZRM4</accession>
<comment type="caution">
    <text evidence="1">The sequence shown here is derived from an EMBL/GenBank/DDBJ whole genome shotgun (WGS) entry which is preliminary data.</text>
</comment>
<dbReference type="EMBL" id="JASCZI010273302">
    <property type="protein sequence ID" value="MED6224609.1"/>
    <property type="molecule type" value="Genomic_DNA"/>
</dbReference>
<gene>
    <name evidence="1" type="ORF">PIB30_085751</name>
</gene>
<name>A0ABU6ZRM4_9FABA</name>
<sequence length="66" mass="7192">MQSQPLGSITTWDDLVSKFLNKKLEKLEIAAVGTQLAPQAAWGLCGGPHENHNCNLILDDQSSTEQ</sequence>
<evidence type="ECO:0000313" key="1">
    <source>
        <dbReference type="EMBL" id="MED6224609.1"/>
    </source>
</evidence>
<organism evidence="1 2">
    <name type="scientific">Stylosanthes scabra</name>
    <dbReference type="NCBI Taxonomy" id="79078"/>
    <lineage>
        <taxon>Eukaryota</taxon>
        <taxon>Viridiplantae</taxon>
        <taxon>Streptophyta</taxon>
        <taxon>Embryophyta</taxon>
        <taxon>Tracheophyta</taxon>
        <taxon>Spermatophyta</taxon>
        <taxon>Magnoliopsida</taxon>
        <taxon>eudicotyledons</taxon>
        <taxon>Gunneridae</taxon>
        <taxon>Pentapetalae</taxon>
        <taxon>rosids</taxon>
        <taxon>fabids</taxon>
        <taxon>Fabales</taxon>
        <taxon>Fabaceae</taxon>
        <taxon>Papilionoideae</taxon>
        <taxon>50 kb inversion clade</taxon>
        <taxon>dalbergioids sensu lato</taxon>
        <taxon>Dalbergieae</taxon>
        <taxon>Pterocarpus clade</taxon>
        <taxon>Stylosanthes</taxon>
    </lineage>
</organism>
<feature type="non-terminal residue" evidence="1">
    <location>
        <position position="66"/>
    </location>
</feature>
<protein>
    <submittedName>
        <fullName evidence="1">Uncharacterized protein</fullName>
    </submittedName>
</protein>
<dbReference type="Proteomes" id="UP001341840">
    <property type="component" value="Unassembled WGS sequence"/>
</dbReference>
<reference evidence="1 2" key="1">
    <citation type="journal article" date="2023" name="Plants (Basel)">
        <title>Bridging the Gap: Combining Genomics and Transcriptomics Approaches to Understand Stylosanthes scabra, an Orphan Legume from the Brazilian Caatinga.</title>
        <authorList>
            <person name="Ferreira-Neto J.R.C."/>
            <person name="da Silva M.D."/>
            <person name="Binneck E."/>
            <person name="de Melo N.F."/>
            <person name="da Silva R.H."/>
            <person name="de Melo A.L.T.M."/>
            <person name="Pandolfi V."/>
            <person name="Bustamante F.O."/>
            <person name="Brasileiro-Vidal A.C."/>
            <person name="Benko-Iseppon A.M."/>
        </authorList>
    </citation>
    <scope>NUCLEOTIDE SEQUENCE [LARGE SCALE GENOMIC DNA]</scope>
    <source>
        <tissue evidence="1">Leaves</tissue>
    </source>
</reference>
<evidence type="ECO:0000313" key="2">
    <source>
        <dbReference type="Proteomes" id="UP001341840"/>
    </source>
</evidence>
<keyword evidence="2" id="KW-1185">Reference proteome</keyword>
<proteinExistence type="predicted"/>